<dbReference type="AlphaFoldDB" id="A0A840XYN6"/>
<dbReference type="Gene3D" id="3.30.160.190">
    <property type="entry name" value="atu1810 like domain"/>
    <property type="match status" value="1"/>
</dbReference>
<evidence type="ECO:0000256" key="2">
    <source>
        <dbReference type="ARBA" id="ARBA00022448"/>
    </source>
</evidence>
<sequence length="103" mass="11950">MSIARIYSPTKNATQSGLARTDEWVLEHSLSEPKRVDPLMGWYGSGDTNRQVRLRFDTLEEAEAYAKAEGISYEVEARRQRPAMRPKSYADNFRTDRLTNWTH</sequence>
<keyword evidence="2" id="KW-0813">Transport</keyword>
<evidence type="ECO:0000256" key="5">
    <source>
        <dbReference type="ARBA" id="ARBA00022982"/>
    </source>
</evidence>
<keyword evidence="4" id="KW-0809">Transit peptide</keyword>
<keyword evidence="5" id="KW-0249">Electron transport</keyword>
<dbReference type="RefSeq" id="WP_184516070.1">
    <property type="nucleotide sequence ID" value="NZ_JACIJD010000006.1"/>
</dbReference>
<evidence type="ECO:0000256" key="3">
    <source>
        <dbReference type="ARBA" id="ARBA00022660"/>
    </source>
</evidence>
<proteinExistence type="predicted"/>
<keyword evidence="8" id="KW-1185">Reference proteome</keyword>
<name>A0A840XYN6_9PROT</name>
<comment type="caution">
    <text evidence="7">The sequence shown here is derived from an EMBL/GenBank/DDBJ whole genome shotgun (WGS) entry which is preliminary data.</text>
</comment>
<dbReference type="InterPro" id="IPR038532">
    <property type="entry name" value="NDUFS4-like_sf"/>
</dbReference>
<dbReference type="PANTHER" id="PTHR12219:SF8">
    <property type="entry name" value="NADH DEHYDROGENASE [UBIQUINONE] IRON-SULFUR PROTEIN 4, MITOCHONDRIAL"/>
    <property type="match status" value="1"/>
</dbReference>
<dbReference type="EMBL" id="JACIJD010000006">
    <property type="protein sequence ID" value="MBB5693595.1"/>
    <property type="molecule type" value="Genomic_DNA"/>
</dbReference>
<evidence type="ECO:0000256" key="6">
    <source>
        <dbReference type="ARBA" id="ARBA00023136"/>
    </source>
</evidence>
<evidence type="ECO:0000313" key="7">
    <source>
        <dbReference type="EMBL" id="MBB5693595.1"/>
    </source>
</evidence>
<evidence type="ECO:0008006" key="9">
    <source>
        <dbReference type="Google" id="ProtNLM"/>
    </source>
</evidence>
<organism evidence="7 8">
    <name type="scientific">Muricoccus pecuniae</name>
    <dbReference type="NCBI Taxonomy" id="693023"/>
    <lineage>
        <taxon>Bacteria</taxon>
        <taxon>Pseudomonadati</taxon>
        <taxon>Pseudomonadota</taxon>
        <taxon>Alphaproteobacteria</taxon>
        <taxon>Acetobacterales</taxon>
        <taxon>Roseomonadaceae</taxon>
        <taxon>Muricoccus</taxon>
    </lineage>
</organism>
<reference evidence="7 8" key="1">
    <citation type="submission" date="2020-08" db="EMBL/GenBank/DDBJ databases">
        <title>Genomic Encyclopedia of Type Strains, Phase IV (KMG-IV): sequencing the most valuable type-strain genomes for metagenomic binning, comparative biology and taxonomic classification.</title>
        <authorList>
            <person name="Goeker M."/>
        </authorList>
    </citation>
    <scope>NUCLEOTIDE SEQUENCE [LARGE SCALE GENOMIC DNA]</scope>
    <source>
        <strain evidence="7 8">DSM 25622</strain>
    </source>
</reference>
<comment type="subcellular location">
    <subcellularLocation>
        <location evidence="1">Membrane</location>
    </subcellularLocation>
</comment>
<dbReference type="Proteomes" id="UP000580654">
    <property type="component" value="Unassembled WGS sequence"/>
</dbReference>
<dbReference type="InterPro" id="IPR006885">
    <property type="entry name" value="NADH_UbQ_FeS_4_mit-like"/>
</dbReference>
<dbReference type="PANTHER" id="PTHR12219">
    <property type="entry name" value="NADH-UBIQUINONE OXIDOREDUCTASE"/>
    <property type="match status" value="1"/>
</dbReference>
<evidence type="ECO:0000256" key="4">
    <source>
        <dbReference type="ARBA" id="ARBA00022946"/>
    </source>
</evidence>
<dbReference type="GO" id="GO:0022900">
    <property type="term" value="P:electron transport chain"/>
    <property type="evidence" value="ECO:0007669"/>
    <property type="project" value="InterPro"/>
</dbReference>
<evidence type="ECO:0000256" key="1">
    <source>
        <dbReference type="ARBA" id="ARBA00004370"/>
    </source>
</evidence>
<dbReference type="Pfam" id="PF04800">
    <property type="entry name" value="NDUS4"/>
    <property type="match status" value="1"/>
</dbReference>
<accession>A0A840XYN6</accession>
<evidence type="ECO:0000313" key="8">
    <source>
        <dbReference type="Proteomes" id="UP000580654"/>
    </source>
</evidence>
<gene>
    <name evidence="7" type="ORF">FHS87_001628</name>
</gene>
<keyword evidence="3" id="KW-0679">Respiratory chain</keyword>
<protein>
    <recommendedName>
        <fullName evidence="9">Oxidoreductase</fullName>
    </recommendedName>
</protein>
<keyword evidence="6" id="KW-0472">Membrane</keyword>
<dbReference type="GO" id="GO:0016020">
    <property type="term" value="C:membrane"/>
    <property type="evidence" value="ECO:0007669"/>
    <property type="project" value="UniProtKB-SubCell"/>
</dbReference>